<accession>A0A1T3NTX5</accession>
<dbReference type="RefSeq" id="WP_078974540.1">
    <property type="nucleotide sequence ID" value="NZ_MWQN01000001.1"/>
</dbReference>
<comment type="caution">
    <text evidence="2">The sequence shown here is derived from an EMBL/GenBank/DDBJ whole genome shotgun (WGS) entry which is preliminary data.</text>
</comment>
<protein>
    <submittedName>
        <fullName evidence="2">Uncharacterized protein</fullName>
    </submittedName>
</protein>
<evidence type="ECO:0000313" key="3">
    <source>
        <dbReference type="Proteomes" id="UP000190037"/>
    </source>
</evidence>
<evidence type="ECO:0000256" key="1">
    <source>
        <dbReference type="SAM" id="MobiDB-lite"/>
    </source>
</evidence>
<dbReference type="InterPro" id="IPR046214">
    <property type="entry name" value="DUF6247"/>
</dbReference>
<evidence type="ECO:0000313" key="2">
    <source>
        <dbReference type="EMBL" id="OPC80279.1"/>
    </source>
</evidence>
<dbReference type="EMBL" id="MWQN01000001">
    <property type="protein sequence ID" value="OPC80279.1"/>
    <property type="molecule type" value="Genomic_DNA"/>
</dbReference>
<feature type="region of interest" description="Disordered" evidence="1">
    <location>
        <begin position="1"/>
        <end position="22"/>
    </location>
</feature>
<name>A0A1T3NTX5_9ACTN</name>
<dbReference type="Proteomes" id="UP000190037">
    <property type="component" value="Unassembled WGS sequence"/>
</dbReference>
<feature type="region of interest" description="Disordered" evidence="1">
    <location>
        <begin position="70"/>
        <end position="100"/>
    </location>
</feature>
<sequence length="100" mass="10821">MNDRTPHRTIHVGGPTHPTPAELRTELPDDLRMDFEEAYQDALAEANANGTLRPLADTLATWQAELARHRAPTADRVAPADATRSTVGCAPGHSMSPVLE</sequence>
<keyword evidence="3" id="KW-1185">Reference proteome</keyword>
<proteinExistence type="predicted"/>
<gene>
    <name evidence="2" type="ORF">B4N89_04365</name>
</gene>
<dbReference type="AlphaFoldDB" id="A0A1T3NTX5"/>
<dbReference type="Pfam" id="PF19760">
    <property type="entry name" value="DUF6247"/>
    <property type="match status" value="1"/>
</dbReference>
<organism evidence="2 3">
    <name type="scientific">Embleya scabrispora</name>
    <dbReference type="NCBI Taxonomy" id="159449"/>
    <lineage>
        <taxon>Bacteria</taxon>
        <taxon>Bacillati</taxon>
        <taxon>Actinomycetota</taxon>
        <taxon>Actinomycetes</taxon>
        <taxon>Kitasatosporales</taxon>
        <taxon>Streptomycetaceae</taxon>
        <taxon>Embleya</taxon>
    </lineage>
</organism>
<reference evidence="2 3" key="1">
    <citation type="submission" date="2017-03" db="EMBL/GenBank/DDBJ databases">
        <title>Draft genome sequence of Streptomyces scabrisporus NF3, endophyte isolated from Amphipterygium adstringens.</title>
        <authorList>
            <person name="Vazquez M."/>
            <person name="Ceapa C.D."/>
            <person name="Rodriguez Luna D."/>
            <person name="Sanchez Esquivel S."/>
        </authorList>
    </citation>
    <scope>NUCLEOTIDE SEQUENCE [LARGE SCALE GENOMIC DNA]</scope>
    <source>
        <strain evidence="2 3">NF3</strain>
    </source>
</reference>